<dbReference type="InterPro" id="IPR028896">
    <property type="entry name" value="GcvT/YgfZ/DmdA"/>
</dbReference>
<feature type="domain" description="GCVT N-terminal" evidence="3">
    <location>
        <begin position="32"/>
        <end position="101"/>
    </location>
</feature>
<keyword evidence="4" id="KW-0489">Methyltransferase</keyword>
<keyword evidence="4" id="KW-0808">Transferase</keyword>
<dbReference type="Gene3D" id="3.30.1360.120">
    <property type="entry name" value="Probable tRNA modification gtpase trme, domain 1"/>
    <property type="match status" value="1"/>
</dbReference>
<dbReference type="PANTHER" id="PTHR43757">
    <property type="entry name" value="AMINOMETHYLTRANSFERASE"/>
    <property type="match status" value="1"/>
</dbReference>
<evidence type="ECO:0000256" key="2">
    <source>
        <dbReference type="ARBA" id="ARBA00015825"/>
    </source>
</evidence>
<dbReference type="AlphaFoldDB" id="A0A1V9Y0S4"/>
<keyword evidence="5" id="KW-1185">Reference proteome</keyword>
<dbReference type="InterPro" id="IPR006222">
    <property type="entry name" value="GCVT_N"/>
</dbReference>
<dbReference type="InParanoid" id="A0A1V9Y0S4"/>
<gene>
    <name evidence="4" type="ORF">BIW11_05819</name>
</gene>
<dbReference type="GO" id="GO:0032259">
    <property type="term" value="P:methylation"/>
    <property type="evidence" value="ECO:0007669"/>
    <property type="project" value="UniProtKB-KW"/>
</dbReference>
<organism evidence="4 5">
    <name type="scientific">Tropilaelaps mercedesae</name>
    <dbReference type="NCBI Taxonomy" id="418985"/>
    <lineage>
        <taxon>Eukaryota</taxon>
        <taxon>Metazoa</taxon>
        <taxon>Ecdysozoa</taxon>
        <taxon>Arthropoda</taxon>
        <taxon>Chelicerata</taxon>
        <taxon>Arachnida</taxon>
        <taxon>Acari</taxon>
        <taxon>Parasitiformes</taxon>
        <taxon>Mesostigmata</taxon>
        <taxon>Gamasina</taxon>
        <taxon>Dermanyssoidea</taxon>
        <taxon>Laelapidae</taxon>
        <taxon>Tropilaelaps</taxon>
    </lineage>
</organism>
<reference evidence="4 5" key="1">
    <citation type="journal article" date="2017" name="Gigascience">
        <title>Draft genome of the honey bee ectoparasitic mite, Tropilaelaps mercedesae, is shaped by the parasitic life history.</title>
        <authorList>
            <person name="Dong X."/>
            <person name="Armstrong S.D."/>
            <person name="Xia D."/>
            <person name="Makepeace B.L."/>
            <person name="Darby A.C."/>
            <person name="Kadowaki T."/>
        </authorList>
    </citation>
    <scope>NUCLEOTIDE SEQUENCE [LARGE SCALE GENOMIC DNA]</scope>
    <source>
        <strain evidence="4">Wuxi-XJTLU</strain>
    </source>
</reference>
<comment type="caution">
    <text evidence="4">The sequence shown here is derived from an EMBL/GenBank/DDBJ whole genome shotgun (WGS) entry which is preliminary data.</text>
</comment>
<dbReference type="GO" id="GO:0008168">
    <property type="term" value="F:methyltransferase activity"/>
    <property type="evidence" value="ECO:0007669"/>
    <property type="project" value="UniProtKB-KW"/>
</dbReference>
<evidence type="ECO:0000313" key="5">
    <source>
        <dbReference type="Proteomes" id="UP000192247"/>
    </source>
</evidence>
<dbReference type="Pfam" id="PF01571">
    <property type="entry name" value="GCV_T"/>
    <property type="match status" value="1"/>
</dbReference>
<dbReference type="EMBL" id="MNPL01001249">
    <property type="protein sequence ID" value="OQR79321.1"/>
    <property type="molecule type" value="Genomic_DNA"/>
</dbReference>
<dbReference type="STRING" id="418985.A0A1V9Y0S4"/>
<evidence type="ECO:0000313" key="4">
    <source>
        <dbReference type="EMBL" id="OQR79321.1"/>
    </source>
</evidence>
<feature type="non-terminal residue" evidence="4">
    <location>
        <position position="102"/>
    </location>
</feature>
<dbReference type="SUPFAM" id="SSF103025">
    <property type="entry name" value="Folate-binding domain"/>
    <property type="match status" value="1"/>
</dbReference>
<dbReference type="Proteomes" id="UP000192247">
    <property type="component" value="Unassembled WGS sequence"/>
</dbReference>
<dbReference type="InterPro" id="IPR027266">
    <property type="entry name" value="TrmE/GcvT-like"/>
</dbReference>
<dbReference type="PANTHER" id="PTHR43757:SF16">
    <property type="entry name" value="AMINOMETHYLTRANSFERASE, MITOCHONDRIAL"/>
    <property type="match status" value="1"/>
</dbReference>
<evidence type="ECO:0000259" key="3">
    <source>
        <dbReference type="Pfam" id="PF01571"/>
    </source>
</evidence>
<name>A0A1V9Y0S4_9ACAR</name>
<dbReference type="OrthoDB" id="10263536at2759"/>
<proteinExistence type="predicted"/>
<protein>
    <recommendedName>
        <fullName evidence="2">Aminomethyltransferase, mitochondrial</fullName>
    </recommendedName>
</protein>
<dbReference type="GO" id="GO:0005739">
    <property type="term" value="C:mitochondrion"/>
    <property type="evidence" value="ECO:0007669"/>
    <property type="project" value="TreeGrafter"/>
</dbReference>
<sequence length="102" mass="11489">MLSRCASCLGRASLMRVNVRAFSTETLRKTALYDFHVKQNGKMVSFAGYSMPVQYADLSLSASHVHTRKHVSLFDVSHMLQSKIHGNQRVDFMESLVVADIK</sequence>
<evidence type="ECO:0000256" key="1">
    <source>
        <dbReference type="ARBA" id="ARBA00011690"/>
    </source>
</evidence>
<comment type="subunit">
    <text evidence="1">The glycine cleavage system is composed of four proteins: P, T, L and H.</text>
</comment>
<accession>A0A1V9Y0S4</accession>